<dbReference type="InterPro" id="IPR058625">
    <property type="entry name" value="MdtA-like_BSH"/>
</dbReference>
<dbReference type="GO" id="GO:0030313">
    <property type="term" value="C:cell envelope"/>
    <property type="evidence" value="ECO:0007669"/>
    <property type="project" value="UniProtKB-SubCell"/>
</dbReference>
<evidence type="ECO:0000259" key="9">
    <source>
        <dbReference type="Pfam" id="PF25967"/>
    </source>
</evidence>
<gene>
    <name evidence="10" type="ORF">CRU91_05060</name>
</gene>
<dbReference type="GO" id="GO:1990195">
    <property type="term" value="C:macrolide transmembrane transporter complex"/>
    <property type="evidence" value="ECO:0007669"/>
    <property type="project" value="InterPro"/>
</dbReference>
<dbReference type="Gene3D" id="2.40.50.100">
    <property type="match status" value="1"/>
</dbReference>
<dbReference type="PANTHER" id="PTHR30469:SF33">
    <property type="entry name" value="SLR1207 PROTEIN"/>
    <property type="match status" value="1"/>
</dbReference>
<feature type="domain" description="Multidrug resistance protein MdtA-like alpha-helical hairpin" evidence="7">
    <location>
        <begin position="107"/>
        <end position="175"/>
    </location>
</feature>
<evidence type="ECO:0000256" key="5">
    <source>
        <dbReference type="SAM" id="Coils"/>
    </source>
</evidence>
<keyword evidence="3" id="KW-0813">Transport</keyword>
<dbReference type="SUPFAM" id="SSF111369">
    <property type="entry name" value="HlyD-like secretion proteins"/>
    <property type="match status" value="1"/>
</dbReference>
<sequence>MAKKYLKNKKKFGFLIGLIFISFLIWFNFFRAVEEIKSEEIKKGDIQNVVSSLGVLQPHNYVDIGAQVSGQIEKIYVKAGDTVKKGDLLVEIDPSLQSATVEENRATLENLNAQLIEQEASLELSNFQALRQEQLFKNNATKLEDVQIAQANFKMAKAKIKSLKAQIKGAKSNLQGNEALLGYTKIYASMDGTVVSLNAKEGQTLNATYETPKLLRIADLSKMTVWTEVSEADVGKLKVGMDLYFTTLGLRDTNGELRKWEAKLQQILPAPVNQEDEVKASSTKAVAYTALFDIENNDNVLMSQMSAQVFFIESFAKNVVVVPLYTLDIQENGTYLAKVLVDDKIEDRVVKIGMKDRIFGEVIDGLKEGEQIITKIENNKDSKRLQW</sequence>
<reference evidence="10 11" key="1">
    <citation type="submission" date="2017-10" db="EMBL/GenBank/DDBJ databases">
        <title>Genomics of the genus Arcobacter.</title>
        <authorList>
            <person name="Perez-Cataluna A."/>
            <person name="Figueras M.J."/>
        </authorList>
    </citation>
    <scope>NUCLEOTIDE SEQUENCE [LARGE SCALE GENOMIC DNA]</scope>
    <source>
        <strain evidence="10 11">CECT 9230</strain>
    </source>
</reference>
<evidence type="ECO:0000256" key="3">
    <source>
        <dbReference type="ARBA" id="ARBA00022448"/>
    </source>
</evidence>
<dbReference type="GO" id="GO:1990281">
    <property type="term" value="C:efflux pump complex"/>
    <property type="evidence" value="ECO:0007669"/>
    <property type="project" value="TreeGrafter"/>
</dbReference>
<proteinExistence type="inferred from homology"/>
<dbReference type="NCBIfam" id="TIGR01730">
    <property type="entry name" value="RND_mfp"/>
    <property type="match status" value="1"/>
</dbReference>
<dbReference type="EMBL" id="PDKB01000007">
    <property type="protein sequence ID" value="RBQ29202.1"/>
    <property type="molecule type" value="Genomic_DNA"/>
</dbReference>
<dbReference type="GO" id="GO:1990961">
    <property type="term" value="P:xenobiotic detoxification by transmembrane export across the plasma membrane"/>
    <property type="evidence" value="ECO:0007669"/>
    <property type="project" value="InterPro"/>
</dbReference>
<dbReference type="OrthoDB" id="9784484at2"/>
<feature type="domain" description="Multidrug resistance protein MdtA-like C-terminal permuted SH3" evidence="9">
    <location>
        <begin position="318"/>
        <end position="374"/>
    </location>
</feature>
<comment type="similarity">
    <text evidence="2">Belongs to the membrane fusion protein (MFP) (TC 8.A.1) family.</text>
</comment>
<evidence type="ECO:0000256" key="4">
    <source>
        <dbReference type="ARBA" id="ARBA00023054"/>
    </source>
</evidence>
<dbReference type="InterPro" id="IPR006143">
    <property type="entry name" value="RND_pump_MFP"/>
</dbReference>
<dbReference type="PANTHER" id="PTHR30469">
    <property type="entry name" value="MULTIDRUG RESISTANCE PROTEIN MDTA"/>
    <property type="match status" value="1"/>
</dbReference>
<dbReference type="Proteomes" id="UP000252669">
    <property type="component" value="Unassembled WGS sequence"/>
</dbReference>
<dbReference type="InterPro" id="IPR058627">
    <property type="entry name" value="MdtA-like_C"/>
</dbReference>
<organism evidence="10 11">
    <name type="scientific">Aliarcobacter vitoriensis</name>
    <dbReference type="NCBI Taxonomy" id="2011099"/>
    <lineage>
        <taxon>Bacteria</taxon>
        <taxon>Pseudomonadati</taxon>
        <taxon>Campylobacterota</taxon>
        <taxon>Epsilonproteobacteria</taxon>
        <taxon>Campylobacterales</taxon>
        <taxon>Arcobacteraceae</taxon>
        <taxon>Aliarcobacter</taxon>
    </lineage>
</organism>
<dbReference type="RefSeq" id="WP_113894040.1">
    <property type="nucleotide sequence ID" value="NZ_JANJGA010000008.1"/>
</dbReference>
<dbReference type="Pfam" id="PF25967">
    <property type="entry name" value="RND-MFP_C"/>
    <property type="match status" value="1"/>
</dbReference>
<keyword evidence="11" id="KW-1185">Reference proteome</keyword>
<feature type="coiled-coil region" evidence="5">
    <location>
        <begin position="146"/>
        <end position="180"/>
    </location>
</feature>
<dbReference type="AlphaFoldDB" id="A0A366MUY8"/>
<dbReference type="GO" id="GO:0019898">
    <property type="term" value="C:extrinsic component of membrane"/>
    <property type="evidence" value="ECO:0007669"/>
    <property type="project" value="InterPro"/>
</dbReference>
<dbReference type="Gene3D" id="2.40.30.170">
    <property type="match status" value="1"/>
</dbReference>
<evidence type="ECO:0000259" key="8">
    <source>
        <dbReference type="Pfam" id="PF25917"/>
    </source>
</evidence>
<evidence type="ECO:0000256" key="2">
    <source>
        <dbReference type="ARBA" id="ARBA00009477"/>
    </source>
</evidence>
<dbReference type="GO" id="GO:0015562">
    <property type="term" value="F:efflux transmembrane transporter activity"/>
    <property type="evidence" value="ECO:0007669"/>
    <property type="project" value="TreeGrafter"/>
</dbReference>
<evidence type="ECO:0000313" key="10">
    <source>
        <dbReference type="EMBL" id="RBQ29202.1"/>
    </source>
</evidence>
<keyword evidence="4 5" id="KW-0175">Coiled coil</keyword>
<evidence type="ECO:0000313" key="11">
    <source>
        <dbReference type="Proteomes" id="UP000252669"/>
    </source>
</evidence>
<evidence type="ECO:0000256" key="1">
    <source>
        <dbReference type="ARBA" id="ARBA00004196"/>
    </source>
</evidence>
<dbReference type="InterPro" id="IPR058624">
    <property type="entry name" value="MdtA-like_HH"/>
</dbReference>
<dbReference type="Gene3D" id="6.20.50.140">
    <property type="match status" value="1"/>
</dbReference>
<comment type="caution">
    <text evidence="10">The sequence shown here is derived from an EMBL/GenBank/DDBJ whole genome shotgun (WGS) entry which is preliminary data.</text>
</comment>
<evidence type="ECO:0000259" key="7">
    <source>
        <dbReference type="Pfam" id="PF25876"/>
    </source>
</evidence>
<feature type="transmembrane region" description="Helical" evidence="6">
    <location>
        <begin position="12"/>
        <end position="30"/>
    </location>
</feature>
<keyword evidence="6" id="KW-1133">Transmembrane helix</keyword>
<keyword evidence="6" id="KW-0812">Transmembrane</keyword>
<protein>
    <submittedName>
        <fullName evidence="10">Efflux transporter periplasmic adaptor subunit</fullName>
    </submittedName>
</protein>
<name>A0A366MUY8_9BACT</name>
<comment type="subcellular location">
    <subcellularLocation>
        <location evidence="1">Cell envelope</location>
    </subcellularLocation>
</comment>
<keyword evidence="6" id="KW-0472">Membrane</keyword>
<dbReference type="Gene3D" id="6.10.140.1990">
    <property type="match status" value="1"/>
</dbReference>
<feature type="domain" description="Multidrug resistance protein MdtA-like barrel-sandwich hybrid" evidence="8">
    <location>
        <begin position="60"/>
        <end position="212"/>
    </location>
</feature>
<dbReference type="Pfam" id="PF25917">
    <property type="entry name" value="BSH_RND"/>
    <property type="match status" value="1"/>
</dbReference>
<dbReference type="InterPro" id="IPR030190">
    <property type="entry name" value="MacA_alpha-hairpin_sf"/>
</dbReference>
<dbReference type="Pfam" id="PF25876">
    <property type="entry name" value="HH_MFP_RND"/>
    <property type="match status" value="1"/>
</dbReference>
<accession>A0A366MUY8</accession>
<evidence type="ECO:0000256" key="6">
    <source>
        <dbReference type="SAM" id="Phobius"/>
    </source>
</evidence>